<dbReference type="Pfam" id="PF23585">
    <property type="entry name" value="DUF7137"/>
    <property type="match status" value="1"/>
</dbReference>
<dbReference type="AlphaFoldDB" id="A0A9P5VC29"/>
<gene>
    <name evidence="4" type="ORF">BG015_006137</name>
</gene>
<keyword evidence="2" id="KW-0732">Signal</keyword>
<accession>A0A9P5VC29</accession>
<dbReference type="PANTHER" id="PTHR42028">
    <property type="entry name" value="CHROMOSOME 1, WHOLE GENOME SHOTGUN SEQUENCE"/>
    <property type="match status" value="1"/>
</dbReference>
<dbReference type="InterPro" id="IPR055561">
    <property type="entry name" value="DUF7137"/>
</dbReference>
<evidence type="ECO:0000313" key="4">
    <source>
        <dbReference type="EMBL" id="KAF9151842.1"/>
    </source>
</evidence>
<name>A0A9P5VC29_9FUNG</name>
<dbReference type="OrthoDB" id="2435509at2759"/>
<feature type="domain" description="DUF7137" evidence="3">
    <location>
        <begin position="121"/>
        <end position="246"/>
    </location>
</feature>
<feature type="region of interest" description="Disordered" evidence="1">
    <location>
        <begin position="39"/>
        <end position="115"/>
    </location>
</feature>
<organism evidence="4 5">
    <name type="scientific">Linnemannia schmuckeri</name>
    <dbReference type="NCBI Taxonomy" id="64567"/>
    <lineage>
        <taxon>Eukaryota</taxon>
        <taxon>Fungi</taxon>
        <taxon>Fungi incertae sedis</taxon>
        <taxon>Mucoromycota</taxon>
        <taxon>Mortierellomycotina</taxon>
        <taxon>Mortierellomycetes</taxon>
        <taxon>Mortierellales</taxon>
        <taxon>Mortierellaceae</taxon>
        <taxon>Linnemannia</taxon>
    </lineage>
</organism>
<evidence type="ECO:0000313" key="5">
    <source>
        <dbReference type="Proteomes" id="UP000748756"/>
    </source>
</evidence>
<evidence type="ECO:0000259" key="3">
    <source>
        <dbReference type="Pfam" id="PF23585"/>
    </source>
</evidence>
<evidence type="ECO:0000256" key="2">
    <source>
        <dbReference type="SAM" id="SignalP"/>
    </source>
</evidence>
<keyword evidence="5" id="KW-1185">Reference proteome</keyword>
<reference evidence="4" key="1">
    <citation type="journal article" date="2020" name="Fungal Divers.">
        <title>Resolving the Mortierellaceae phylogeny through synthesis of multi-gene phylogenetics and phylogenomics.</title>
        <authorList>
            <person name="Vandepol N."/>
            <person name="Liber J."/>
            <person name="Desiro A."/>
            <person name="Na H."/>
            <person name="Kennedy M."/>
            <person name="Barry K."/>
            <person name="Grigoriev I.V."/>
            <person name="Miller A.N."/>
            <person name="O'Donnell K."/>
            <person name="Stajich J.E."/>
            <person name="Bonito G."/>
        </authorList>
    </citation>
    <scope>NUCLEOTIDE SEQUENCE</scope>
    <source>
        <strain evidence="4">NRRL 6426</strain>
    </source>
</reference>
<feature type="signal peptide" evidence="2">
    <location>
        <begin position="1"/>
        <end position="33"/>
    </location>
</feature>
<dbReference type="PANTHER" id="PTHR42028:SF1">
    <property type="entry name" value="YALI0E30657P"/>
    <property type="match status" value="1"/>
</dbReference>
<sequence length="271" mass="28692">MAATTAHPRSTRQARIILLRVVALTILLSVVAASFPHTPGLQARQGEEDSSPEIEVSDHSTGQASLDSIGETNPDPADPTTTEVAPPISISESTTFPPSPALAAPPAGGNIITDVDPRKVPSRLSMTYPKPNQVNPPLFAIGNPINFTWEFDGATLTAPPANLILEASLNSDATKVWPIANISGIATSYTWNTANITTPSSLFMGMYTLNIFDGKIGKLGAATSGQLIPNSDLRFGLYVPKYNAALVNSPVPRSYFKFKGRSSSHLLLPAS</sequence>
<dbReference type="Proteomes" id="UP000748756">
    <property type="component" value="Unassembled WGS sequence"/>
</dbReference>
<protein>
    <recommendedName>
        <fullName evidence="3">DUF7137 domain-containing protein</fullName>
    </recommendedName>
</protein>
<dbReference type="EMBL" id="JAAAUQ010000289">
    <property type="protein sequence ID" value="KAF9151842.1"/>
    <property type="molecule type" value="Genomic_DNA"/>
</dbReference>
<evidence type="ECO:0000256" key="1">
    <source>
        <dbReference type="SAM" id="MobiDB-lite"/>
    </source>
</evidence>
<comment type="caution">
    <text evidence="4">The sequence shown here is derived from an EMBL/GenBank/DDBJ whole genome shotgun (WGS) entry which is preliminary data.</text>
</comment>
<proteinExistence type="predicted"/>
<feature type="chain" id="PRO_5040362080" description="DUF7137 domain-containing protein" evidence="2">
    <location>
        <begin position="34"/>
        <end position="271"/>
    </location>
</feature>